<keyword evidence="2" id="KW-1185">Reference proteome</keyword>
<dbReference type="AlphaFoldDB" id="A0A0E0AWW7"/>
<evidence type="ECO:0000313" key="2">
    <source>
        <dbReference type="Proteomes" id="UP000026961"/>
    </source>
</evidence>
<reference evidence="1" key="1">
    <citation type="submission" date="2015-04" db="UniProtKB">
        <authorList>
            <consortium name="EnsemblPlants"/>
        </authorList>
    </citation>
    <scope>IDENTIFICATION</scope>
</reference>
<name>A0A0E0AWW7_9ORYZ</name>
<dbReference type="HOGENOM" id="CLU_151538_0_0_1"/>
<accession>A0A0E0AWW7</accession>
<organism evidence="1">
    <name type="scientific">Oryza glumipatula</name>
    <dbReference type="NCBI Taxonomy" id="40148"/>
    <lineage>
        <taxon>Eukaryota</taxon>
        <taxon>Viridiplantae</taxon>
        <taxon>Streptophyta</taxon>
        <taxon>Embryophyta</taxon>
        <taxon>Tracheophyta</taxon>
        <taxon>Spermatophyta</taxon>
        <taxon>Magnoliopsida</taxon>
        <taxon>Liliopsida</taxon>
        <taxon>Poales</taxon>
        <taxon>Poaceae</taxon>
        <taxon>BOP clade</taxon>
        <taxon>Oryzoideae</taxon>
        <taxon>Oryzeae</taxon>
        <taxon>Oryzinae</taxon>
        <taxon>Oryza</taxon>
    </lineage>
</organism>
<sequence>MVVPYLARAVVPSDIGVWFMVVPYLTRAVVPSDIGVWFMVVPYLARTVLATPLRAFVPSCPRVWQTRRDVSSFTVRLHQLFGVIFLHDRHDCVTVFVFSVSSRTIGPRCPPIATYSSPGAQNWNLTQQPHSWPLQFHWQGPK</sequence>
<protein>
    <submittedName>
        <fullName evidence="1">Uncharacterized protein</fullName>
    </submittedName>
</protein>
<dbReference type="Proteomes" id="UP000026961">
    <property type="component" value="Chromosome 8"/>
</dbReference>
<dbReference type="Gramene" id="OGLUM08G19730.1">
    <property type="protein sequence ID" value="OGLUM08G19730.1"/>
    <property type="gene ID" value="OGLUM08G19730"/>
</dbReference>
<proteinExistence type="predicted"/>
<dbReference type="EnsemblPlants" id="OGLUM08G19730.1">
    <property type="protein sequence ID" value="OGLUM08G19730.1"/>
    <property type="gene ID" value="OGLUM08G19730"/>
</dbReference>
<reference evidence="1" key="2">
    <citation type="submission" date="2018-05" db="EMBL/GenBank/DDBJ databases">
        <title>OgluRS3 (Oryza glumaepatula Reference Sequence Version 3).</title>
        <authorList>
            <person name="Zhang J."/>
            <person name="Kudrna D."/>
            <person name="Lee S."/>
            <person name="Talag J."/>
            <person name="Welchert J."/>
            <person name="Wing R.A."/>
        </authorList>
    </citation>
    <scope>NUCLEOTIDE SEQUENCE [LARGE SCALE GENOMIC DNA]</scope>
</reference>
<evidence type="ECO:0000313" key="1">
    <source>
        <dbReference type="EnsemblPlants" id="OGLUM08G19730.1"/>
    </source>
</evidence>